<keyword evidence="3" id="KW-0813">Transport</keyword>
<dbReference type="AlphaFoldDB" id="A0A1H9FH68"/>
<dbReference type="Pfam" id="PF22614">
    <property type="entry name" value="Slo-like_RCK"/>
    <property type="match status" value="1"/>
</dbReference>
<sequence>MSKKKQGSFKRFKRALKYTLKNPLTYIWLLIFIIIAVATIVVFASETQTESGIETMFDSVWFTLVAVFAAYFDYCVKSVPGRMSALVLLVLGMLLFSAVTGKLASYFMDLQMKKNKGLKKLKNMKGHFLLCGWRPGFEKILDTVLTTNPDITPDMVVMINDSAEQIEQIRSQPRFKELNYVSGDFSDEAVLKRAQIDTAERALVICDRSKTYSDLEIDSRTVLAVLTMENLNPGIYVAAELIDAKFQKHLEMAHCDEIILTQDYEHSLLATASSGMGYSNVIRALISDDADTGIIIEDIPASFIGKTYGEYEAHIEQNGNKGGVLVGLLLNTGNFHQRRKDALREAQKNPDIKSIVDNLKKVKTLKSNEPVLTPAPDFVIQKNTKAILVRG</sequence>
<evidence type="ECO:0000313" key="3">
    <source>
        <dbReference type="EMBL" id="SEQ37287.1"/>
    </source>
</evidence>
<dbReference type="InterPro" id="IPR003148">
    <property type="entry name" value="RCK_N"/>
</dbReference>
<accession>A0A1H9FH68</accession>
<feature type="transmembrane region" description="Helical" evidence="1">
    <location>
        <begin position="86"/>
        <end position="108"/>
    </location>
</feature>
<keyword evidence="4" id="KW-1185">Reference proteome</keyword>
<keyword evidence="1" id="KW-0472">Membrane</keyword>
<dbReference type="InterPro" id="IPR050721">
    <property type="entry name" value="Trk_Ktr_HKT_K-transport"/>
</dbReference>
<dbReference type="eggNOG" id="COG1226">
    <property type="taxonomic scope" value="Bacteria"/>
</dbReference>
<protein>
    <submittedName>
        <fullName evidence="3">Voltage-gated potassium channel</fullName>
    </submittedName>
</protein>
<name>A0A1H9FH68_9SPIR</name>
<evidence type="ECO:0000256" key="1">
    <source>
        <dbReference type="SAM" id="Phobius"/>
    </source>
</evidence>
<dbReference type="PANTHER" id="PTHR43833:SF9">
    <property type="entry name" value="POTASSIUM CHANNEL PROTEIN YUGO-RELATED"/>
    <property type="match status" value="1"/>
</dbReference>
<dbReference type="Gene3D" id="1.10.287.70">
    <property type="match status" value="1"/>
</dbReference>
<keyword evidence="3" id="KW-0407">Ion channel</keyword>
<dbReference type="Proteomes" id="UP000182360">
    <property type="component" value="Unassembled WGS sequence"/>
</dbReference>
<feature type="transmembrane region" description="Helical" evidence="1">
    <location>
        <begin position="20"/>
        <end position="44"/>
    </location>
</feature>
<dbReference type="RefSeq" id="WP_074642813.1">
    <property type="nucleotide sequence ID" value="NZ_FOFU01000004.1"/>
</dbReference>
<evidence type="ECO:0000313" key="4">
    <source>
        <dbReference type="Proteomes" id="UP000182360"/>
    </source>
</evidence>
<dbReference type="PANTHER" id="PTHR43833">
    <property type="entry name" value="POTASSIUM CHANNEL PROTEIN 2-RELATED-RELATED"/>
    <property type="match status" value="1"/>
</dbReference>
<dbReference type="Gene3D" id="3.40.50.720">
    <property type="entry name" value="NAD(P)-binding Rossmann-like Domain"/>
    <property type="match status" value="1"/>
</dbReference>
<keyword evidence="3" id="KW-0406">Ion transport</keyword>
<keyword evidence="1" id="KW-0812">Transmembrane</keyword>
<organism evidence="3 4">
    <name type="scientific">Treponema bryantii</name>
    <dbReference type="NCBI Taxonomy" id="163"/>
    <lineage>
        <taxon>Bacteria</taxon>
        <taxon>Pseudomonadati</taxon>
        <taxon>Spirochaetota</taxon>
        <taxon>Spirochaetia</taxon>
        <taxon>Spirochaetales</taxon>
        <taxon>Treponemataceae</taxon>
        <taxon>Treponema</taxon>
    </lineage>
</organism>
<feature type="domain" description="RCK N-terminal" evidence="2">
    <location>
        <begin position="125"/>
        <end position="260"/>
    </location>
</feature>
<gene>
    <name evidence="3" type="ORF">SAMN04487977_10440</name>
</gene>
<reference evidence="3 4" key="1">
    <citation type="submission" date="2016-10" db="EMBL/GenBank/DDBJ databases">
        <authorList>
            <person name="de Groot N.N."/>
        </authorList>
    </citation>
    <scope>NUCLEOTIDE SEQUENCE [LARGE SCALE GENOMIC DNA]</scope>
    <source>
        <strain evidence="3 4">B25</strain>
    </source>
</reference>
<dbReference type="EMBL" id="FOFU01000004">
    <property type="protein sequence ID" value="SEQ37287.1"/>
    <property type="molecule type" value="Genomic_DNA"/>
</dbReference>
<proteinExistence type="predicted"/>
<evidence type="ECO:0000259" key="2">
    <source>
        <dbReference type="PROSITE" id="PS51201"/>
    </source>
</evidence>
<dbReference type="SUPFAM" id="SSF81324">
    <property type="entry name" value="Voltage-gated potassium channels"/>
    <property type="match status" value="1"/>
</dbReference>
<dbReference type="PROSITE" id="PS51201">
    <property type="entry name" value="RCK_N"/>
    <property type="match status" value="1"/>
</dbReference>
<feature type="transmembrane region" description="Helical" evidence="1">
    <location>
        <begin position="56"/>
        <end position="74"/>
    </location>
</feature>
<keyword evidence="1" id="KW-1133">Transmembrane helix</keyword>
<dbReference type="OrthoDB" id="9810759at2"/>
<dbReference type="InterPro" id="IPR036291">
    <property type="entry name" value="NAD(P)-bd_dom_sf"/>
</dbReference>
<dbReference type="STRING" id="163.SAMN04487775_103265"/>
<dbReference type="GO" id="GO:0006813">
    <property type="term" value="P:potassium ion transport"/>
    <property type="evidence" value="ECO:0007669"/>
    <property type="project" value="InterPro"/>
</dbReference>
<dbReference type="GO" id="GO:0034220">
    <property type="term" value="P:monoatomic ion transmembrane transport"/>
    <property type="evidence" value="ECO:0007669"/>
    <property type="project" value="UniProtKB-KW"/>
</dbReference>
<dbReference type="SUPFAM" id="SSF51735">
    <property type="entry name" value="NAD(P)-binding Rossmann-fold domains"/>
    <property type="match status" value="1"/>
</dbReference>